<sequence>MESKIAVTPLFHTLNHSYLKMVATTFSAANETHHEQPALSFPAAITYSLPPCNNYRQHQQIAADLAI</sequence>
<evidence type="ECO:0000313" key="1">
    <source>
        <dbReference type="EMBL" id="AAP96388.1"/>
    </source>
</evidence>
<dbReference type="EMBL" id="AE017143">
    <property type="protein sequence ID" value="AAP96388.1"/>
    <property type="molecule type" value="Genomic_DNA"/>
</dbReference>
<dbReference type="KEGG" id="hdu:HD_1610"/>
<name>Q7VL71_HAEDU</name>
<keyword evidence="2" id="KW-1185">Reference proteome</keyword>
<gene>
    <name evidence="1" type="ordered locus">HD_1610</name>
</gene>
<evidence type="ECO:0000313" key="2">
    <source>
        <dbReference type="Proteomes" id="UP000001022"/>
    </source>
</evidence>
<protein>
    <submittedName>
        <fullName evidence="1">Uncharacterized protein</fullName>
    </submittedName>
</protein>
<dbReference type="AlphaFoldDB" id="Q7VL71"/>
<reference evidence="2" key="1">
    <citation type="submission" date="2003-06" db="EMBL/GenBank/DDBJ databases">
        <title>The complete genome sequence of Haemophilus ducreyi.</title>
        <authorList>
            <person name="Munson R.S. Jr."/>
            <person name="Ray W.C."/>
            <person name="Mahairas G."/>
            <person name="Sabo P."/>
            <person name="Mungur R."/>
            <person name="Johnson L."/>
            <person name="Nguyen D."/>
            <person name="Wang J."/>
            <person name="Forst C."/>
            <person name="Hood L."/>
        </authorList>
    </citation>
    <scope>NUCLEOTIDE SEQUENCE [LARGE SCALE GENOMIC DNA]</scope>
    <source>
        <strain evidence="2">35000HP / ATCC 700724</strain>
    </source>
</reference>
<dbReference type="Proteomes" id="UP000001022">
    <property type="component" value="Chromosome"/>
</dbReference>
<organism evidence="1 2">
    <name type="scientific">Haemophilus ducreyi (strain 35000HP / ATCC 700724)</name>
    <dbReference type="NCBI Taxonomy" id="233412"/>
    <lineage>
        <taxon>Bacteria</taxon>
        <taxon>Pseudomonadati</taxon>
        <taxon>Pseudomonadota</taxon>
        <taxon>Gammaproteobacteria</taxon>
        <taxon>Pasteurellales</taxon>
        <taxon>Pasteurellaceae</taxon>
        <taxon>Haemophilus</taxon>
    </lineage>
</organism>
<accession>Q7VL71</accession>
<dbReference type="HOGENOM" id="CLU_2806457_0_0_6"/>
<dbReference type="STRING" id="233412.HD_1610"/>
<proteinExistence type="predicted"/>